<evidence type="ECO:0000256" key="2">
    <source>
        <dbReference type="SAM" id="Phobius"/>
    </source>
</evidence>
<dbReference type="EMBL" id="CP014859">
    <property type="protein sequence ID" value="AOS63502.1"/>
    <property type="molecule type" value="Genomic_DNA"/>
</dbReference>
<dbReference type="Pfam" id="PF01391">
    <property type="entry name" value="Collagen"/>
    <property type="match status" value="1"/>
</dbReference>
<protein>
    <submittedName>
        <fullName evidence="4">Collagen triple helix repeat protein</fullName>
    </submittedName>
</protein>
<evidence type="ECO:0000256" key="3">
    <source>
        <dbReference type="SAM" id="SignalP"/>
    </source>
</evidence>
<feature type="signal peptide" evidence="3">
    <location>
        <begin position="1"/>
        <end position="26"/>
    </location>
</feature>
<reference evidence="5" key="1">
    <citation type="submission" date="2016-03" db="EMBL/GenBank/DDBJ databases">
        <title>Complete genome sequence of the type strain Actinoalloteichus hymeniacidonis DSM 45092.</title>
        <authorList>
            <person name="Schaffert L."/>
            <person name="Albersmeier A."/>
            <person name="Winkler A."/>
            <person name="Kalinowski J."/>
            <person name="Zotchev S."/>
            <person name="Ruckert C."/>
        </authorList>
    </citation>
    <scope>NUCLEOTIDE SEQUENCE [LARGE SCALE GENOMIC DNA]</scope>
    <source>
        <strain evidence="5">HPA177(T) (DSM 45092(T))</strain>
    </source>
</reference>
<evidence type="ECO:0000256" key="1">
    <source>
        <dbReference type="SAM" id="MobiDB-lite"/>
    </source>
</evidence>
<feature type="region of interest" description="Disordered" evidence="1">
    <location>
        <begin position="363"/>
        <end position="487"/>
    </location>
</feature>
<dbReference type="InterPro" id="IPR008930">
    <property type="entry name" value="Terpenoid_cyclase/PrenylTrfase"/>
</dbReference>
<dbReference type="SUPFAM" id="SSF48239">
    <property type="entry name" value="Terpenoid cyclases/Protein prenyltransferases"/>
    <property type="match status" value="1"/>
</dbReference>
<keyword evidence="3" id="KW-0732">Signal</keyword>
<dbReference type="RefSeq" id="WP_069849294.1">
    <property type="nucleotide sequence ID" value="NZ_CP014859.1"/>
</dbReference>
<organism evidence="4 5">
    <name type="scientific">Actinoalloteichus hymeniacidonis</name>
    <dbReference type="NCBI Taxonomy" id="340345"/>
    <lineage>
        <taxon>Bacteria</taxon>
        <taxon>Bacillati</taxon>
        <taxon>Actinomycetota</taxon>
        <taxon>Actinomycetes</taxon>
        <taxon>Pseudonocardiales</taxon>
        <taxon>Pseudonocardiaceae</taxon>
        <taxon>Actinoalloteichus</taxon>
    </lineage>
</organism>
<dbReference type="KEGG" id="ahm:TL08_13440"/>
<proteinExistence type="predicted"/>
<keyword evidence="2" id="KW-0472">Membrane</keyword>
<dbReference type="Proteomes" id="UP000095210">
    <property type="component" value="Chromosome"/>
</dbReference>
<keyword evidence="4" id="KW-0176">Collagen</keyword>
<dbReference type="PANTHER" id="PTHR24637:SF421">
    <property type="entry name" value="CUTICLE COLLAGEN DPY-2"/>
    <property type="match status" value="1"/>
</dbReference>
<keyword evidence="2" id="KW-1133">Transmembrane helix</keyword>
<feature type="transmembrane region" description="Helical" evidence="2">
    <location>
        <begin position="502"/>
        <end position="522"/>
    </location>
</feature>
<feature type="chain" id="PRO_5041921736" evidence="3">
    <location>
        <begin position="27"/>
        <end position="531"/>
    </location>
</feature>
<dbReference type="InterPro" id="IPR008160">
    <property type="entry name" value="Collagen"/>
</dbReference>
<dbReference type="PANTHER" id="PTHR24637">
    <property type="entry name" value="COLLAGEN"/>
    <property type="match status" value="1"/>
</dbReference>
<dbReference type="Gene3D" id="1.50.10.20">
    <property type="match status" value="1"/>
</dbReference>
<evidence type="ECO:0000313" key="4">
    <source>
        <dbReference type="EMBL" id="AOS63502.1"/>
    </source>
</evidence>
<sequence length="531" mass="54623">MVRFRSGLAAGALLLIVGLVHPTASADPTPGVGSAEAGTAAGFLERELVRLDYVFPSTTPGTPDSGLLADTLIGLHAADRHGEAFSQGVRSLREMYYNGRITVSGGVAKRLMVAVRAGVDPTDWGVDSEGVPIDLPARLSATLDVDGRYRNLNVGEYDPRRDLSNTFSQSLALMAMQEHADQARLTLDQQPSIDYLVRQQCPSGGFRNAPPVADVGSTCSETDDALVSVDNTAMAVWALAEVGGDQAALDRGVRWLRERQHSGGGFGFDSSSPQLIEQTLNANSTGLAALALTSAGAAEPAGRAGGWLSSVQLPPDVAPGDMAGAVSYSTQDYLDVLEDGPLYWSRAGNQDRLRRSTSQALLGLSATPPTDPPPPPAPEPPPTDPPRESEPPEPGEPGVPGVPGAPGRPGAPGEPGAPGQPGLPGLPGHAGSPGYAGTNGLDGESAEETAEETEQATGESDRSELSWFGGQTPQPSTEDHASAATNPPGPAAALIAFLRTPAGSATAIGAALLLAAASYLLIGRLGRRAKV</sequence>
<feature type="compositionally biased region" description="Acidic residues" evidence="1">
    <location>
        <begin position="444"/>
        <end position="454"/>
    </location>
</feature>
<dbReference type="CDD" id="cd00688">
    <property type="entry name" value="ISOPREN_C2_like"/>
    <property type="match status" value="1"/>
</dbReference>
<name>A0AAC9HQ43_9PSEU</name>
<keyword evidence="5" id="KW-1185">Reference proteome</keyword>
<gene>
    <name evidence="4" type="ORF">TL08_13440</name>
</gene>
<evidence type="ECO:0000313" key="5">
    <source>
        <dbReference type="Proteomes" id="UP000095210"/>
    </source>
</evidence>
<accession>A0AAC9HQ43</accession>
<dbReference type="AlphaFoldDB" id="A0AAC9HQ43"/>
<keyword evidence="2" id="KW-0812">Transmembrane</keyword>
<feature type="compositionally biased region" description="Pro residues" evidence="1">
    <location>
        <begin position="369"/>
        <end position="384"/>
    </location>
</feature>